<proteinExistence type="predicted"/>
<feature type="compositionally biased region" description="Basic residues" evidence="1">
    <location>
        <begin position="248"/>
        <end position="260"/>
    </location>
</feature>
<evidence type="ECO:0000313" key="3">
    <source>
        <dbReference type="Proteomes" id="UP001642484"/>
    </source>
</evidence>
<comment type="caution">
    <text evidence="2">The sequence shown here is derived from an EMBL/GenBank/DDBJ whole genome shotgun (WGS) entry which is preliminary data.</text>
</comment>
<feature type="non-terminal residue" evidence="2">
    <location>
        <position position="1"/>
    </location>
</feature>
<sequence length="589" mass="64343">VLQQQREKLAKLIQLKKLQDLQKSLLALHALQASKANKPSIDTADTLPMECEAGASHSTGASSKAHLNEIAFDHGLKRSDDSAEREGNKLQGSGTGLEGLKQTCPEPQQGQPAEEEKHVEAEQTAKEGEGQADVRERGHQGEGPTGAMQVNDADVEETGHRGEDSMRAAEPKSVEVEERAEVPGKPQEPEVVALDEASKVAEYLVAKDVSDAAAAQHGHNCLDLGLPEGWGGLKYLSPEQQSAAVPRAKAKPKAKGRPKKNKDEAKPEGKRRARKKPEPKEKEVEVEEDGGGEEAQACGVEAQAKKAAQEEGKGKGDGPDPGERRVRRRTAQVEAEAEGASASHGGKVARASKANRRGKAREDQEGGPKRRRTVKDDPKEALRSKGCCRYQEVYRYLTKHCGVPEEDARYEARIVLLLLWSGLDLSKQYRVVEYFSGRACVSAALREMGMAVGSYDLDYGQSMDFLSLGGFVVAMVLSLRTAALGLHIFAPDCSSWTRISRGSSLRDQVCATGDLGKLWIQNANRMISRLTLMLIMAASQNILWLVEQPEGSKDVLFRHPRLDFFSNAVSWVAWYQLGSQMETNRSPRS</sequence>
<feature type="region of interest" description="Disordered" evidence="1">
    <location>
        <begin position="33"/>
        <end position="192"/>
    </location>
</feature>
<name>A0ABP0JHP0_9DINO</name>
<protein>
    <submittedName>
        <fullName evidence="2">Uncharacterized protein</fullName>
    </submittedName>
</protein>
<dbReference type="EMBL" id="CAXAMN010005416">
    <property type="protein sequence ID" value="CAK9013659.1"/>
    <property type="molecule type" value="Genomic_DNA"/>
</dbReference>
<evidence type="ECO:0000256" key="1">
    <source>
        <dbReference type="SAM" id="MobiDB-lite"/>
    </source>
</evidence>
<keyword evidence="3" id="KW-1185">Reference proteome</keyword>
<evidence type="ECO:0000313" key="2">
    <source>
        <dbReference type="EMBL" id="CAK9013659.1"/>
    </source>
</evidence>
<feature type="compositionally biased region" description="Basic and acidic residues" evidence="1">
    <location>
        <begin position="114"/>
        <end position="140"/>
    </location>
</feature>
<organism evidence="2 3">
    <name type="scientific">Durusdinium trenchii</name>
    <dbReference type="NCBI Taxonomy" id="1381693"/>
    <lineage>
        <taxon>Eukaryota</taxon>
        <taxon>Sar</taxon>
        <taxon>Alveolata</taxon>
        <taxon>Dinophyceae</taxon>
        <taxon>Suessiales</taxon>
        <taxon>Symbiodiniaceae</taxon>
        <taxon>Durusdinium</taxon>
    </lineage>
</organism>
<feature type="compositionally biased region" description="Basic and acidic residues" evidence="1">
    <location>
        <begin position="261"/>
        <end position="283"/>
    </location>
</feature>
<feature type="compositionally biased region" description="Basic and acidic residues" evidence="1">
    <location>
        <begin position="360"/>
        <end position="378"/>
    </location>
</feature>
<gene>
    <name evidence="2" type="ORF">CCMP2556_LOCUS11366</name>
</gene>
<accession>A0ABP0JHP0</accession>
<dbReference type="Proteomes" id="UP001642484">
    <property type="component" value="Unassembled WGS sequence"/>
</dbReference>
<feature type="compositionally biased region" description="Basic and acidic residues" evidence="1">
    <location>
        <begin position="71"/>
        <end position="88"/>
    </location>
</feature>
<feature type="compositionally biased region" description="Basic and acidic residues" evidence="1">
    <location>
        <begin position="157"/>
        <end position="182"/>
    </location>
</feature>
<reference evidence="2 3" key="1">
    <citation type="submission" date="2024-02" db="EMBL/GenBank/DDBJ databases">
        <authorList>
            <person name="Chen Y."/>
            <person name="Shah S."/>
            <person name="Dougan E. K."/>
            <person name="Thang M."/>
            <person name="Chan C."/>
        </authorList>
    </citation>
    <scope>NUCLEOTIDE SEQUENCE [LARGE SCALE GENOMIC DNA]</scope>
</reference>
<feature type="compositionally biased region" description="Basic and acidic residues" evidence="1">
    <location>
        <begin position="303"/>
        <end position="324"/>
    </location>
</feature>
<feature type="region of interest" description="Disordered" evidence="1">
    <location>
        <begin position="221"/>
        <end position="378"/>
    </location>
</feature>